<dbReference type="NCBIfam" id="NF041359">
    <property type="entry name" value="GntG_guanitoxin"/>
    <property type="match status" value="1"/>
</dbReference>
<dbReference type="SUPFAM" id="SSF53383">
    <property type="entry name" value="PLP-dependent transferases"/>
    <property type="match status" value="1"/>
</dbReference>
<dbReference type="InterPro" id="IPR015424">
    <property type="entry name" value="PyrdxlP-dep_Trfase"/>
</dbReference>
<evidence type="ECO:0000256" key="1">
    <source>
        <dbReference type="ARBA" id="ARBA00001933"/>
    </source>
</evidence>
<comment type="similarity">
    <text evidence="2">Belongs to the threonine aldolase family.</text>
</comment>
<accession>A0A8H7BWH5</accession>
<dbReference type="PANTHER" id="PTHR48097">
    <property type="entry name" value="L-THREONINE ALDOLASE-RELATED"/>
    <property type="match status" value="1"/>
</dbReference>
<dbReference type="PIRSF" id="PIRSF017617">
    <property type="entry name" value="Thr_aldolase"/>
    <property type="match status" value="1"/>
</dbReference>
<dbReference type="InterPro" id="IPR015421">
    <property type="entry name" value="PyrdxlP-dep_Trfase_major"/>
</dbReference>
<dbReference type="Proteomes" id="UP000605846">
    <property type="component" value="Unassembled WGS sequence"/>
</dbReference>
<proteinExistence type="inferred from homology"/>
<dbReference type="GO" id="GO:0006545">
    <property type="term" value="P:glycine biosynthetic process"/>
    <property type="evidence" value="ECO:0007669"/>
    <property type="project" value="TreeGrafter"/>
</dbReference>
<dbReference type="InterPro" id="IPR023603">
    <property type="entry name" value="Low_specificity_L-TA-like"/>
</dbReference>
<evidence type="ECO:0000256" key="2">
    <source>
        <dbReference type="ARBA" id="ARBA00006966"/>
    </source>
</evidence>
<reference evidence="7" key="1">
    <citation type="submission" date="2020-01" db="EMBL/GenBank/DDBJ databases">
        <title>Genome Sequencing of Three Apophysomyces-Like Fungal Strains Confirms a Novel Fungal Genus in the Mucoromycota with divergent Burkholderia-like Endosymbiotic Bacteria.</title>
        <authorList>
            <person name="Stajich J.E."/>
            <person name="Macias A.M."/>
            <person name="Carter-House D."/>
            <person name="Lovett B."/>
            <person name="Kasson L.R."/>
            <person name="Berry K."/>
            <person name="Grigoriev I."/>
            <person name="Chang Y."/>
            <person name="Spatafora J."/>
            <person name="Kasson M.T."/>
        </authorList>
    </citation>
    <scope>NUCLEOTIDE SEQUENCE</scope>
    <source>
        <strain evidence="7">NRRL A-21654</strain>
    </source>
</reference>
<evidence type="ECO:0000259" key="6">
    <source>
        <dbReference type="Pfam" id="PF01212"/>
    </source>
</evidence>
<feature type="modified residue" description="N6-(pyridoxal phosphate)lysine" evidence="5">
    <location>
        <position position="245"/>
    </location>
</feature>
<comment type="cofactor">
    <cofactor evidence="1">
        <name>pyridoxal 5'-phosphate</name>
        <dbReference type="ChEBI" id="CHEBI:597326"/>
    </cofactor>
</comment>
<keyword evidence="3" id="KW-0663">Pyridoxal phosphate</keyword>
<evidence type="ECO:0000256" key="4">
    <source>
        <dbReference type="ARBA" id="ARBA00023239"/>
    </source>
</evidence>
<dbReference type="OrthoDB" id="10261951at2759"/>
<evidence type="ECO:0000313" key="7">
    <source>
        <dbReference type="EMBL" id="KAF7726442.1"/>
    </source>
</evidence>
<evidence type="ECO:0000313" key="8">
    <source>
        <dbReference type="Proteomes" id="UP000605846"/>
    </source>
</evidence>
<dbReference type="FunFam" id="3.40.640.10:FF:000030">
    <property type="entry name" value="Low-specificity L-threonine aldolase"/>
    <property type="match status" value="1"/>
</dbReference>
<comment type="caution">
    <text evidence="7">The sequence shown here is derived from an EMBL/GenBank/DDBJ whole genome shotgun (WGS) entry which is preliminary data.</text>
</comment>
<name>A0A8H7BWH5_9FUNG</name>
<sequence length="398" mass="43719">MTITGRSLLPLVARRNFSNAVVSRLYIQNNLQNDQTHQSVQADPSRKVYDFRSDTVTAPTDDMFDIMKAASRNDDVFQANRSVKELEDYVAELTGHEAGLFCASGTMTNQLGLRTHLHMPPHSVACDSRSHVFLWEAGGIAFHSRASVSPVIARNGIHVTAEEVEANLIEPDLHTAPTRVVSLENTLSGLIFPVEEIRKISELARSKGLAMHLDGARLWNASQETGVPLKIYGKHFDSMSLCLSKGVGAPIGSILVGNAKFIDRARHFRKLFGGGWRQAGFMAATAKYCIDNVVPTMPETHKLAKYMANELISLGIELQVPVHTNMVLIDTANVGLDVQNDLLPALLKRNIKIGGMGTKSRLVLHHQVDKAAVDTFVEVVRDLLAAREEEPMKIANTA</sequence>
<dbReference type="GO" id="GO:0008732">
    <property type="term" value="F:L-allo-threonine aldolase activity"/>
    <property type="evidence" value="ECO:0007669"/>
    <property type="project" value="TreeGrafter"/>
</dbReference>
<dbReference type="Gene3D" id="3.40.640.10">
    <property type="entry name" value="Type I PLP-dependent aspartate aminotransferase-like (Major domain)"/>
    <property type="match status" value="1"/>
</dbReference>
<dbReference type="InterPro" id="IPR001597">
    <property type="entry name" value="ArAA_b-elim_lyase/Thr_aldolase"/>
</dbReference>
<dbReference type="Gene3D" id="3.90.1150.10">
    <property type="entry name" value="Aspartate Aminotransferase, domain 1"/>
    <property type="match status" value="1"/>
</dbReference>
<evidence type="ECO:0000256" key="5">
    <source>
        <dbReference type="PIRSR" id="PIRSR017617-1"/>
    </source>
</evidence>
<protein>
    <submittedName>
        <fullName evidence="7">Threonine aldolase</fullName>
    </submittedName>
</protein>
<dbReference type="InterPro" id="IPR015422">
    <property type="entry name" value="PyrdxlP-dep_Trfase_small"/>
</dbReference>
<keyword evidence="4" id="KW-0456">Lyase</keyword>
<feature type="domain" description="Aromatic amino acid beta-eliminating lyase/threonine aldolase" evidence="6">
    <location>
        <begin position="50"/>
        <end position="332"/>
    </location>
</feature>
<dbReference type="GO" id="GO:0006567">
    <property type="term" value="P:L-threonine catabolic process"/>
    <property type="evidence" value="ECO:0007669"/>
    <property type="project" value="TreeGrafter"/>
</dbReference>
<dbReference type="EMBL" id="JABAYA010000079">
    <property type="protein sequence ID" value="KAF7726442.1"/>
    <property type="molecule type" value="Genomic_DNA"/>
</dbReference>
<organism evidence="7 8">
    <name type="scientific">Apophysomyces ossiformis</name>
    <dbReference type="NCBI Taxonomy" id="679940"/>
    <lineage>
        <taxon>Eukaryota</taxon>
        <taxon>Fungi</taxon>
        <taxon>Fungi incertae sedis</taxon>
        <taxon>Mucoromycota</taxon>
        <taxon>Mucoromycotina</taxon>
        <taxon>Mucoromycetes</taxon>
        <taxon>Mucorales</taxon>
        <taxon>Mucorineae</taxon>
        <taxon>Mucoraceae</taxon>
        <taxon>Apophysomyces</taxon>
    </lineage>
</organism>
<gene>
    <name evidence="7" type="primary">GLY1_3</name>
    <name evidence="7" type="ORF">EC973_008776</name>
</gene>
<keyword evidence="8" id="KW-1185">Reference proteome</keyword>
<dbReference type="Pfam" id="PF01212">
    <property type="entry name" value="Beta_elim_lyase"/>
    <property type="match status" value="1"/>
</dbReference>
<evidence type="ECO:0000256" key="3">
    <source>
        <dbReference type="ARBA" id="ARBA00022898"/>
    </source>
</evidence>
<dbReference type="GO" id="GO:0005829">
    <property type="term" value="C:cytosol"/>
    <property type="evidence" value="ECO:0007669"/>
    <property type="project" value="TreeGrafter"/>
</dbReference>
<dbReference type="AlphaFoldDB" id="A0A8H7BWH5"/>
<dbReference type="PANTHER" id="PTHR48097:SF9">
    <property type="entry name" value="L-THREONINE ALDOLASE"/>
    <property type="match status" value="1"/>
</dbReference>